<feature type="domain" description="EAL" evidence="1">
    <location>
        <begin position="1"/>
        <end position="208"/>
    </location>
</feature>
<dbReference type="InterPro" id="IPR013976">
    <property type="entry name" value="HDOD"/>
</dbReference>
<dbReference type="SUPFAM" id="SSF109604">
    <property type="entry name" value="HD-domain/PDEase-like"/>
    <property type="match status" value="1"/>
</dbReference>
<dbReference type="Pfam" id="PF08668">
    <property type="entry name" value="HDOD"/>
    <property type="match status" value="1"/>
</dbReference>
<reference evidence="3 4" key="1">
    <citation type="submission" date="2015-07" db="EMBL/GenBank/DDBJ databases">
        <title>Genome sequence of Leptolinea tardivitalis DSM 16556.</title>
        <authorList>
            <person name="Hemp J."/>
            <person name="Ward L.M."/>
            <person name="Pace L.A."/>
            <person name="Fischer W.W."/>
        </authorList>
    </citation>
    <scope>NUCLEOTIDE SEQUENCE [LARGE SCALE GENOMIC DNA]</scope>
    <source>
        <strain evidence="3 4">YMTK-2</strain>
    </source>
</reference>
<keyword evidence="4" id="KW-1185">Reference proteome</keyword>
<evidence type="ECO:0008006" key="5">
    <source>
        <dbReference type="Google" id="ProtNLM"/>
    </source>
</evidence>
<dbReference type="PIRSF" id="PIRSF003180">
    <property type="entry name" value="DiGMPpdiest_YuxH"/>
    <property type="match status" value="1"/>
</dbReference>
<dbReference type="SUPFAM" id="SSF141868">
    <property type="entry name" value="EAL domain-like"/>
    <property type="match status" value="1"/>
</dbReference>
<gene>
    <name evidence="3" type="ORF">ADM99_06725</name>
</gene>
<feature type="domain" description="HDOD" evidence="2">
    <location>
        <begin position="202"/>
        <end position="387"/>
    </location>
</feature>
<dbReference type="PROSITE" id="PS51833">
    <property type="entry name" value="HDOD"/>
    <property type="match status" value="1"/>
</dbReference>
<dbReference type="SMART" id="SM00052">
    <property type="entry name" value="EAL"/>
    <property type="match status" value="1"/>
</dbReference>
<evidence type="ECO:0000259" key="1">
    <source>
        <dbReference type="PROSITE" id="PS50883"/>
    </source>
</evidence>
<dbReference type="Proteomes" id="UP000050430">
    <property type="component" value="Unassembled WGS sequence"/>
</dbReference>
<organism evidence="3 4">
    <name type="scientific">Leptolinea tardivitalis</name>
    <dbReference type="NCBI Taxonomy" id="229920"/>
    <lineage>
        <taxon>Bacteria</taxon>
        <taxon>Bacillati</taxon>
        <taxon>Chloroflexota</taxon>
        <taxon>Anaerolineae</taxon>
        <taxon>Anaerolineales</taxon>
        <taxon>Anaerolineaceae</taxon>
        <taxon>Leptolinea</taxon>
    </lineage>
</organism>
<dbReference type="Gene3D" id="1.10.3210.10">
    <property type="entry name" value="Hypothetical protein af1432"/>
    <property type="match status" value="1"/>
</dbReference>
<dbReference type="PANTHER" id="PTHR33525">
    <property type="match status" value="1"/>
</dbReference>
<dbReference type="InterPro" id="IPR001633">
    <property type="entry name" value="EAL_dom"/>
</dbReference>
<proteinExistence type="predicted"/>
<comment type="caution">
    <text evidence="3">The sequence shown here is derived from an EMBL/GenBank/DDBJ whole genome shotgun (WGS) entry which is preliminary data.</text>
</comment>
<dbReference type="PATRIC" id="fig|229920.5.peg.1315"/>
<dbReference type="InterPro" id="IPR035919">
    <property type="entry name" value="EAL_sf"/>
</dbReference>
<dbReference type="Gene3D" id="3.20.20.450">
    <property type="entry name" value="EAL domain"/>
    <property type="match status" value="1"/>
</dbReference>
<dbReference type="RefSeq" id="WP_062421135.1">
    <property type="nucleotide sequence ID" value="NZ_BBYA01000008.1"/>
</dbReference>
<dbReference type="InterPro" id="IPR014408">
    <property type="entry name" value="dGMP_Pdiesterase_EAL/HD-GYP"/>
</dbReference>
<dbReference type="OrthoDB" id="9804751at2"/>
<evidence type="ECO:0000313" key="3">
    <source>
        <dbReference type="EMBL" id="KPL72764.1"/>
    </source>
</evidence>
<evidence type="ECO:0000259" key="2">
    <source>
        <dbReference type="PROSITE" id="PS51833"/>
    </source>
</evidence>
<dbReference type="PANTHER" id="PTHR33525:SF4">
    <property type="entry name" value="CYCLIC DI-GMP PHOSPHODIESTERASE CDGJ"/>
    <property type="match status" value="1"/>
</dbReference>
<dbReference type="STRING" id="229920.ADM99_06725"/>
<sequence length="409" mass="45940">MSDLLVGRQPIFNRNKEVIGYELLYRSSQNESSVNVSNGDYATTQVLLNTFSEIGLDNIVGSGFAFINFTRNFLVGKYPIHLPPERIVVEVLEDITLDKQLLDSLQGLKISGFQIALDDVITIDRVIPALRCGLVNVIKVDLMGMKRVLLPDMVNTLKQHGMLLLAEKVETLEDYDLCYRLGFDFFQGYYLCKPNIVKGRRMDSSRLVVMRLLAQVTDPKADFKNLETLISQDVGLTYKLLKLVNSGYYSLSTTVNSIRQAISLIGLSQLRGWMMLILMSTVDDKPHELTSIALQRAKMCEMIGKALGESQAESYFLTGLFSVLDAIMDLPMHEVVSSIHLADDVVAALIKHEGKIGCSLKTVLAIEQGEWEKVLECGIQPERLRSIYFDSIKWANILTNEVYESNLPN</sequence>
<accession>A0A0P6WUD7</accession>
<dbReference type="AlphaFoldDB" id="A0A0P6WUD7"/>
<name>A0A0P6WUD7_9CHLR</name>
<dbReference type="Pfam" id="PF00563">
    <property type="entry name" value="EAL"/>
    <property type="match status" value="1"/>
</dbReference>
<dbReference type="PROSITE" id="PS50883">
    <property type="entry name" value="EAL"/>
    <property type="match status" value="1"/>
</dbReference>
<evidence type="ECO:0000313" key="4">
    <source>
        <dbReference type="Proteomes" id="UP000050430"/>
    </source>
</evidence>
<protein>
    <recommendedName>
        <fullName evidence="5">HDOD domain-containing protein</fullName>
    </recommendedName>
</protein>
<dbReference type="InterPro" id="IPR052340">
    <property type="entry name" value="RNase_Y/CdgJ"/>
</dbReference>
<dbReference type="EMBL" id="LGCK01000007">
    <property type="protein sequence ID" value="KPL72764.1"/>
    <property type="molecule type" value="Genomic_DNA"/>
</dbReference>